<feature type="non-terminal residue" evidence="2">
    <location>
        <position position="1334"/>
    </location>
</feature>
<name>A0A3B1DF60_9ZZZZ</name>
<evidence type="ECO:0000256" key="1">
    <source>
        <dbReference type="SAM" id="MobiDB-lite"/>
    </source>
</evidence>
<reference evidence="2" key="1">
    <citation type="submission" date="2018-06" db="EMBL/GenBank/DDBJ databases">
        <authorList>
            <person name="Zhirakovskaya E."/>
        </authorList>
    </citation>
    <scope>NUCLEOTIDE SEQUENCE</scope>
</reference>
<sequence length="1334" mass="151677">MWLAGHEYKAEKNGIIIVPFSTIPGRQPIVITAPTSQQKKGKTKATYSSLDYFTHVAENYAMKVDFHIDRESLLARKKASLIIRPLLSINGIPLPTKLLEDVKLTITSTNIDGTHSSQEIPNVRLFEDRESIHEFQVPRRLASLTVSLTAKVKQITTGGTKVTLNSSKTFALNGISKTAAVEDLHLLRADNGYVLELRGRTGEPKSSRPVVFAFVHRDFNIPIQIILKTNPAGRIQLHSLAGIVSFSITSFSGRGPHGIIHRWNLKNDRHTFSNTMHAMAGKPLTLPYMGTAKKPQRSEFSLLELRGTTFVTDRFENIAIRDGLIVIDKLPAGDYDLFLKKTNTHVKLRLAKGKKIGSFIVGDKRQLEVQGLAPLQIQTISTVMLPKKVSKKKDNKKDKSHAKKKRDKNKKEKYLRIQLKNVSKFTRLHILATRYVPQYDVFANLSQTGGVEPFMFQQTPASSVYLTGRNIGDEYRYIIERKYTTKYPGNMLARPSLLLNPWAVRPTATSSQVATDGERFSPKADRPKSSSKRSPKRQTPSINNGNSLANLDFLAHASTVLHNLVPDKNGLVEIPFALLGPHQHIHIVAIDPLNVTYRSVALKEINPLFQDLRLLTNLQSKSHHTRQKKISIVPAGKKFILHDVTTSKFEAYDNLEKVYGLYTTLGNDTIKLVEFSFILDWTTYKQKKKQKLYSQYACHELNFFLFKKDPQFFKKVVQPYLQNKKDKTFIDHFLLNHNLSTYLTPWKFSQLNMVERILLAQRVDGEQARTARHLADRYALLPPDIDGFIARFDTAIQQSALKNSNTQADFTKSMEHMRSQTLPTFSHELKNLNFNPERGKYLSKRSLSNKSRSPLDSMSLLAEESVIPFASRNATIGLNAPTNFKKSKSIRHRQGSFELDMSENGGGFGFGGGRRRQLYRQLDQTFEWAENNYYHLTINQQNANLITVNAFWKEYAAHQAKTPFLSTHLTDASRNFPEMMFALSVLDLPFKAPKHKTTFKGKQMTLIPGGALIVFHEEIRPANKPDGATKVLVSQNFFKQGDRQRIVNGETVDKFVTEEFIIHTVYGCQVVITNPTSTRQKLNVLVQIPKFAIPVSGGEGTKTHHIDLKPYSTKKIEYYFYFPIAGDAPQFPVHIAKNEKLIASATPVTLHVVKKPSKIDTGSWDYISQQGSLNDVLTYIDQHNIENINLAGIAWRMQDKATYNTIVNRLAPRHVYNQTLWSFSLKHNDVKSAREFLQHSNQIVNECGGWINSPLLTIDLTERKVLEHFEYKPLVNARAHTLGARRKIVNDRFVLQYHHLLNDFAYRRTLSDENLLVVTYYLLLQDRVDEAIKT</sequence>
<accession>A0A3B1DF60</accession>
<dbReference type="EMBL" id="UOGL01000548">
    <property type="protein sequence ID" value="VAX41456.1"/>
    <property type="molecule type" value="Genomic_DNA"/>
</dbReference>
<gene>
    <name evidence="2" type="ORF">MNBD_PLANCTO02-681</name>
</gene>
<feature type="region of interest" description="Disordered" evidence="1">
    <location>
        <begin position="387"/>
        <end position="411"/>
    </location>
</feature>
<protein>
    <submittedName>
        <fullName evidence="2">Uncharacterized protein</fullName>
    </submittedName>
</protein>
<feature type="region of interest" description="Disordered" evidence="1">
    <location>
        <begin position="509"/>
        <end position="545"/>
    </location>
</feature>
<feature type="compositionally biased region" description="Basic and acidic residues" evidence="1">
    <location>
        <begin position="516"/>
        <end position="528"/>
    </location>
</feature>
<proteinExistence type="predicted"/>
<evidence type="ECO:0000313" key="2">
    <source>
        <dbReference type="EMBL" id="VAX41456.1"/>
    </source>
</evidence>
<feature type="compositionally biased region" description="Basic residues" evidence="1">
    <location>
        <begin position="388"/>
        <end position="408"/>
    </location>
</feature>
<organism evidence="2">
    <name type="scientific">hydrothermal vent metagenome</name>
    <dbReference type="NCBI Taxonomy" id="652676"/>
    <lineage>
        <taxon>unclassified sequences</taxon>
        <taxon>metagenomes</taxon>
        <taxon>ecological metagenomes</taxon>
    </lineage>
</organism>